<dbReference type="Pfam" id="PF12741">
    <property type="entry name" value="SusD-like"/>
    <property type="match status" value="1"/>
</dbReference>
<comment type="caution">
    <text evidence="1">The sequence shown here is derived from an EMBL/GenBank/DDBJ whole genome shotgun (WGS) entry which is preliminary data.</text>
</comment>
<gene>
    <name evidence="1" type="ORF">Q4Q39_06545</name>
</gene>
<sequence>MKKIIKYIGITFIIMYTAVSCETLDLDLTQDPNLIRVENADPEFLLNALQLDYHDFISNSEFIISRLTRISPMGMSSQEDGSYNAYLLNYERTTAKGGNILSETWKVFYVNMLRDIELLKEQARADTSGTYNFNLAVANIIEAHCASLLVDFYGDIPYSEGGNFLNIRNPKLDKGEDVYEACFNLLNEAIAILGADPAPINTKLTDLFYDGDATKWLKFANSLKLRMYKNTGNTSAFNAIISSGNFISESSDNMEFSYGAYRNAKSNRYRFDYPNTDNDPVSKSNWLMNTMQTKNDPRIRYYFYRQTGETPGIDIPANTVLLPCSDETPPGHYSGFAYCAVENGYIGRSHGSTLEPADLITDRPGNSIATLYGVYPFGGLFDNDRFQEASNVNFPMIVEDTGNGVLPILKASDIDFWRGQMASSSSEKMNFLRSAMEKHIAKVTTFISQDTSVDPMTETTIPSTTDIENYITDITNSFASASGDAKEDIFAEQYFISLYGNGIEAYNYYRKTGYPTTLSPTWSTSPGTFPRSLAYPETELNNTNIPNGNKPTSDQVFWDTNPASPTFPIAN</sequence>
<protein>
    <submittedName>
        <fullName evidence="1">SusD/RagB family nutrient-binding outer membrane lipoprotein</fullName>
    </submittedName>
</protein>
<keyword evidence="1" id="KW-0449">Lipoprotein</keyword>
<name>A0ABT8WZG1_9FLAO</name>
<keyword evidence="2" id="KW-1185">Reference proteome</keyword>
<accession>A0ABT8WZG1</accession>
<dbReference type="Pfam" id="PF12771">
    <property type="entry name" value="SusD-like_2"/>
    <property type="match status" value="1"/>
</dbReference>
<proteinExistence type="predicted"/>
<dbReference type="RefSeq" id="WP_303281608.1">
    <property type="nucleotide sequence ID" value="NZ_BAABCZ010000005.1"/>
</dbReference>
<dbReference type="SUPFAM" id="SSF48452">
    <property type="entry name" value="TPR-like"/>
    <property type="match status" value="1"/>
</dbReference>
<dbReference type="InterPro" id="IPR024302">
    <property type="entry name" value="SusD-like"/>
</dbReference>
<reference evidence="1" key="1">
    <citation type="submission" date="2023-07" db="EMBL/GenBank/DDBJ databases">
        <title>Two novel species in the genus Flavivirga.</title>
        <authorList>
            <person name="Kwon K."/>
        </authorList>
    </citation>
    <scope>NUCLEOTIDE SEQUENCE</scope>
    <source>
        <strain evidence="1">KACC 14157</strain>
    </source>
</reference>
<evidence type="ECO:0000313" key="2">
    <source>
        <dbReference type="Proteomes" id="UP001176891"/>
    </source>
</evidence>
<dbReference type="Proteomes" id="UP001176891">
    <property type="component" value="Unassembled WGS sequence"/>
</dbReference>
<dbReference type="InterPro" id="IPR011990">
    <property type="entry name" value="TPR-like_helical_dom_sf"/>
</dbReference>
<organism evidence="1 2">
    <name type="scientific">Flavivirga amylovorans</name>
    <dbReference type="NCBI Taxonomy" id="870486"/>
    <lineage>
        <taxon>Bacteria</taxon>
        <taxon>Pseudomonadati</taxon>
        <taxon>Bacteroidota</taxon>
        <taxon>Flavobacteriia</taxon>
        <taxon>Flavobacteriales</taxon>
        <taxon>Flavobacteriaceae</taxon>
        <taxon>Flavivirga</taxon>
    </lineage>
</organism>
<dbReference type="Gene3D" id="1.25.40.390">
    <property type="match status" value="2"/>
</dbReference>
<dbReference type="PROSITE" id="PS51257">
    <property type="entry name" value="PROKAR_LIPOPROTEIN"/>
    <property type="match status" value="1"/>
</dbReference>
<dbReference type="EMBL" id="JAUOEM010000002">
    <property type="protein sequence ID" value="MDO5987065.1"/>
    <property type="molecule type" value="Genomic_DNA"/>
</dbReference>
<evidence type="ECO:0000313" key="1">
    <source>
        <dbReference type="EMBL" id="MDO5987065.1"/>
    </source>
</evidence>
<dbReference type="InterPro" id="IPR041662">
    <property type="entry name" value="SusD-like_2"/>
</dbReference>